<organism evidence="2 3">
    <name type="scientific">Parabacteroides faecis</name>
    <dbReference type="NCBI Taxonomy" id="1217282"/>
    <lineage>
        <taxon>Bacteria</taxon>
        <taxon>Pseudomonadati</taxon>
        <taxon>Bacteroidota</taxon>
        <taxon>Bacteroidia</taxon>
        <taxon>Bacteroidales</taxon>
        <taxon>Tannerellaceae</taxon>
        <taxon>Parabacteroides</taxon>
    </lineage>
</organism>
<comment type="caution">
    <text evidence="2">The sequence shown here is derived from an EMBL/GenBank/DDBJ whole genome shotgun (WGS) entry which is preliminary data.</text>
</comment>
<evidence type="ECO:0008006" key="4">
    <source>
        <dbReference type="Google" id="ProtNLM"/>
    </source>
</evidence>
<keyword evidence="1" id="KW-0812">Transmembrane</keyword>
<accession>A0ABR6KNF4</accession>
<sequence>MNRLDAVLVFRNFKKNKLSTVTMIFSIIVGIFTFIVLSSYIGYERSYDKYVNNHENIYALGILCDQGK</sequence>
<proteinExistence type="predicted"/>
<feature type="transmembrane region" description="Helical" evidence="1">
    <location>
        <begin position="21"/>
        <end position="43"/>
    </location>
</feature>
<keyword evidence="1" id="KW-1133">Transmembrane helix</keyword>
<name>A0ABR6KNF4_9BACT</name>
<keyword evidence="3" id="KW-1185">Reference proteome</keyword>
<protein>
    <recommendedName>
        <fullName evidence="4">ABC transporter permease</fullName>
    </recommendedName>
</protein>
<keyword evidence="1" id="KW-0472">Membrane</keyword>
<evidence type="ECO:0000256" key="1">
    <source>
        <dbReference type="SAM" id="Phobius"/>
    </source>
</evidence>
<reference evidence="2 3" key="1">
    <citation type="submission" date="2020-08" db="EMBL/GenBank/DDBJ databases">
        <title>Genomic Encyclopedia of Type Strains, Phase IV (KMG-IV): sequencing the most valuable type-strain genomes for metagenomic binning, comparative biology and taxonomic classification.</title>
        <authorList>
            <person name="Goeker M."/>
        </authorList>
    </citation>
    <scope>NUCLEOTIDE SEQUENCE [LARGE SCALE GENOMIC DNA]</scope>
    <source>
        <strain evidence="2 3">DSM 102983</strain>
    </source>
</reference>
<evidence type="ECO:0000313" key="2">
    <source>
        <dbReference type="EMBL" id="MBB4622422.1"/>
    </source>
</evidence>
<gene>
    <name evidence="2" type="ORF">GGQ57_002322</name>
</gene>
<evidence type="ECO:0000313" key="3">
    <source>
        <dbReference type="Proteomes" id="UP000533637"/>
    </source>
</evidence>
<dbReference type="EMBL" id="JACHOC010000004">
    <property type="protein sequence ID" value="MBB4622422.1"/>
    <property type="molecule type" value="Genomic_DNA"/>
</dbReference>
<dbReference type="Proteomes" id="UP000533637">
    <property type="component" value="Unassembled WGS sequence"/>
</dbReference>